<evidence type="ECO:0000256" key="1">
    <source>
        <dbReference type="ARBA" id="ARBA00011344"/>
    </source>
</evidence>
<name>K7YZS0_BDEBC</name>
<dbReference type="InterPro" id="IPR032710">
    <property type="entry name" value="NTF2-like_dom_sf"/>
</dbReference>
<evidence type="ECO:0000259" key="2">
    <source>
        <dbReference type="Pfam" id="PF04542"/>
    </source>
</evidence>
<dbReference type="InterPro" id="IPR013249">
    <property type="entry name" value="RNA_pol_sigma70_r4_t2"/>
</dbReference>
<evidence type="ECO:0000313" key="5">
    <source>
        <dbReference type="Proteomes" id="UP000010074"/>
    </source>
</evidence>
<dbReference type="Pfam" id="PF08281">
    <property type="entry name" value="Sigma70_r4_2"/>
    <property type="match status" value="1"/>
</dbReference>
<dbReference type="InterPro" id="IPR013325">
    <property type="entry name" value="RNA_pol_sigma_r2"/>
</dbReference>
<dbReference type="SUPFAM" id="SSF88659">
    <property type="entry name" value="Sigma3 and sigma4 domains of RNA polymerase sigma factors"/>
    <property type="match status" value="1"/>
</dbReference>
<comment type="subunit">
    <text evidence="1">Interacts transiently with the RNA polymerase catalytic core formed by RpoA, RpoB, RpoC and RpoZ (2 alpha, 1 beta, 1 beta' and 1 omega subunit) to form the RNA polymerase holoenzyme that can initiate transcription.</text>
</comment>
<dbReference type="InterPro" id="IPR013324">
    <property type="entry name" value="RNA_pol_sigma_r3/r4-like"/>
</dbReference>
<dbReference type="GO" id="GO:0016987">
    <property type="term" value="F:sigma factor activity"/>
    <property type="evidence" value="ECO:0007669"/>
    <property type="project" value="InterPro"/>
</dbReference>
<dbReference type="EMBL" id="CP002930">
    <property type="protein sequence ID" value="AFY03253.1"/>
    <property type="molecule type" value="Genomic_DNA"/>
</dbReference>
<dbReference type="NCBIfam" id="TIGR02937">
    <property type="entry name" value="sigma70-ECF"/>
    <property type="match status" value="1"/>
</dbReference>
<reference evidence="4 5" key="1">
    <citation type="journal article" date="2012" name="BMC Genomics">
        <title>Genome analysis of a simultaneously predatory and prey-independent, novel Bdellovibrio bacteriovorus from the River Tiber, supports in silico predictions of both ancient and recent lateral gene transfer from diverse bacteria.</title>
        <authorList>
            <person name="Hobley L."/>
            <person name="Lerner T.R."/>
            <person name="Williams L.E."/>
            <person name="Lambert C."/>
            <person name="Till R."/>
            <person name="Milner D.S."/>
            <person name="Basford S.M."/>
            <person name="Capeness M.J."/>
            <person name="Fenton A.K."/>
            <person name="Atterbury R.J."/>
            <person name="Harris M.A."/>
            <person name="Sockett R.E."/>
        </authorList>
    </citation>
    <scope>NUCLEOTIDE SEQUENCE [LARGE SCALE GENOMIC DNA]</scope>
    <source>
        <strain evidence="4 5">Tiberius</strain>
    </source>
</reference>
<dbReference type="AlphaFoldDB" id="K7YZS0"/>
<dbReference type="PANTHER" id="PTHR30173:SF36">
    <property type="entry name" value="ECF RNA POLYMERASE SIGMA FACTOR SIGJ"/>
    <property type="match status" value="1"/>
</dbReference>
<accession>K7YZS0</accession>
<protein>
    <submittedName>
        <fullName evidence="4">RNA polymerase sigma factor SigJ</fullName>
    </submittedName>
</protein>
<dbReference type="GO" id="GO:0003677">
    <property type="term" value="F:DNA binding"/>
    <property type="evidence" value="ECO:0007669"/>
    <property type="project" value="InterPro"/>
</dbReference>
<dbReference type="STRING" id="1069642.Bdt_3578"/>
<feature type="domain" description="RNA polymerase sigma factor 70 region 4 type 2" evidence="3">
    <location>
        <begin position="121"/>
        <end position="170"/>
    </location>
</feature>
<dbReference type="Gene3D" id="1.10.1740.10">
    <property type="match status" value="1"/>
</dbReference>
<evidence type="ECO:0000313" key="4">
    <source>
        <dbReference type="EMBL" id="AFY03253.1"/>
    </source>
</evidence>
<organism evidence="4 5">
    <name type="scientific">Bdellovibrio bacteriovorus str. Tiberius</name>
    <dbReference type="NCBI Taxonomy" id="1069642"/>
    <lineage>
        <taxon>Bacteria</taxon>
        <taxon>Pseudomonadati</taxon>
        <taxon>Bdellovibrionota</taxon>
        <taxon>Bdellovibrionia</taxon>
        <taxon>Bdellovibrionales</taxon>
        <taxon>Pseudobdellovibrionaceae</taxon>
        <taxon>Bdellovibrio</taxon>
    </lineage>
</organism>
<dbReference type="Proteomes" id="UP000010074">
    <property type="component" value="Chromosome"/>
</dbReference>
<dbReference type="KEGG" id="bbat:Bdt_3578"/>
<dbReference type="OrthoDB" id="3211555at2"/>
<dbReference type="SUPFAM" id="SSF54427">
    <property type="entry name" value="NTF2-like"/>
    <property type="match status" value="1"/>
</dbReference>
<feature type="domain" description="RNA polymerase sigma-70 region 2" evidence="2">
    <location>
        <begin position="14"/>
        <end position="76"/>
    </location>
</feature>
<dbReference type="RefSeq" id="WP_015092661.1">
    <property type="nucleotide sequence ID" value="NC_019567.1"/>
</dbReference>
<proteinExistence type="predicted"/>
<dbReference type="InterPro" id="IPR036388">
    <property type="entry name" value="WH-like_DNA-bd_sf"/>
</dbReference>
<dbReference type="PANTHER" id="PTHR30173">
    <property type="entry name" value="SIGMA 19 FACTOR"/>
    <property type="match status" value="1"/>
</dbReference>
<dbReference type="Pfam" id="PF04542">
    <property type="entry name" value="Sigma70_r2"/>
    <property type="match status" value="1"/>
</dbReference>
<dbReference type="PATRIC" id="fig|1069642.3.peg.3540"/>
<dbReference type="HOGENOM" id="CLU_047691_22_0_7"/>
<evidence type="ECO:0000259" key="3">
    <source>
        <dbReference type="Pfam" id="PF08281"/>
    </source>
</evidence>
<dbReference type="Gene3D" id="1.10.10.10">
    <property type="entry name" value="Winged helix-like DNA-binding domain superfamily/Winged helix DNA-binding domain"/>
    <property type="match status" value="1"/>
</dbReference>
<dbReference type="InterPro" id="IPR007627">
    <property type="entry name" value="RNA_pol_sigma70_r2"/>
</dbReference>
<dbReference type="InterPro" id="IPR052704">
    <property type="entry name" value="ECF_Sigma-70_Domain"/>
</dbReference>
<sequence>MEKPLYFNEWEPSFSQHRPYLISFTFRMTGSLAEAEDLVQDVFIEAAKTDPSTIESHKSWLTKICSHRALDLLKSAYKQRESYSGTWLPDAVPDSLQYWNLPEADSADKNLIITESLTTSFLLLLERLNPEERAVYLLNEIFEYSFKEISEFLNKSEAACRKIAQRAREFISTNKKRFEPAEGANPTKLISQFFETARTGNTEALSLLLSDSSEFWADGGGKISAVPHILRTPFDIARFFAGIYSSRVKPPYEMKMELHPVSGRPGVVISKKLPSGDWAFETLISFEFEDGKIARIYSQRNPDKLARLTSLR</sequence>
<dbReference type="GO" id="GO:0006352">
    <property type="term" value="P:DNA-templated transcription initiation"/>
    <property type="evidence" value="ECO:0007669"/>
    <property type="project" value="InterPro"/>
</dbReference>
<dbReference type="SUPFAM" id="SSF88946">
    <property type="entry name" value="Sigma2 domain of RNA polymerase sigma factors"/>
    <property type="match status" value="1"/>
</dbReference>
<gene>
    <name evidence="4" type="ORF">Bdt_3578</name>
</gene>
<dbReference type="InterPro" id="IPR014284">
    <property type="entry name" value="RNA_pol_sigma-70_dom"/>
</dbReference>